<organism evidence="2 3">
    <name type="scientific">Acer negundo</name>
    <name type="common">Box elder</name>
    <dbReference type="NCBI Taxonomy" id="4023"/>
    <lineage>
        <taxon>Eukaryota</taxon>
        <taxon>Viridiplantae</taxon>
        <taxon>Streptophyta</taxon>
        <taxon>Embryophyta</taxon>
        <taxon>Tracheophyta</taxon>
        <taxon>Spermatophyta</taxon>
        <taxon>Magnoliopsida</taxon>
        <taxon>eudicotyledons</taxon>
        <taxon>Gunneridae</taxon>
        <taxon>Pentapetalae</taxon>
        <taxon>rosids</taxon>
        <taxon>malvids</taxon>
        <taxon>Sapindales</taxon>
        <taxon>Sapindaceae</taxon>
        <taxon>Hippocastanoideae</taxon>
        <taxon>Acereae</taxon>
        <taxon>Acer</taxon>
    </lineage>
</organism>
<dbReference type="EMBL" id="JAJSOW010000102">
    <property type="protein sequence ID" value="KAI9176364.1"/>
    <property type="molecule type" value="Genomic_DNA"/>
</dbReference>
<dbReference type="AlphaFoldDB" id="A0AAD5NQH3"/>
<gene>
    <name evidence="2" type="ORF">LWI28_001849</name>
</gene>
<evidence type="ECO:0000313" key="2">
    <source>
        <dbReference type="EMBL" id="KAI9176364.1"/>
    </source>
</evidence>
<evidence type="ECO:0000313" key="3">
    <source>
        <dbReference type="Proteomes" id="UP001064489"/>
    </source>
</evidence>
<name>A0AAD5NQH3_ACENE</name>
<feature type="region of interest" description="Disordered" evidence="1">
    <location>
        <begin position="18"/>
        <end position="37"/>
    </location>
</feature>
<feature type="compositionally biased region" description="Basic and acidic residues" evidence="1">
    <location>
        <begin position="54"/>
        <end position="67"/>
    </location>
</feature>
<comment type="caution">
    <text evidence="2">The sequence shown here is derived from an EMBL/GenBank/DDBJ whole genome shotgun (WGS) entry which is preliminary data.</text>
</comment>
<feature type="region of interest" description="Disordered" evidence="1">
    <location>
        <begin position="42"/>
        <end position="67"/>
    </location>
</feature>
<reference evidence="2" key="2">
    <citation type="submission" date="2023-02" db="EMBL/GenBank/DDBJ databases">
        <authorList>
            <person name="Swenson N.G."/>
            <person name="Wegrzyn J.L."/>
            <person name="Mcevoy S.L."/>
        </authorList>
    </citation>
    <scope>NUCLEOTIDE SEQUENCE</scope>
    <source>
        <strain evidence="2">91603</strain>
        <tissue evidence="2">Leaf</tissue>
    </source>
</reference>
<proteinExistence type="predicted"/>
<dbReference type="Proteomes" id="UP001064489">
    <property type="component" value="Chromosome 5"/>
</dbReference>
<reference evidence="2" key="1">
    <citation type="journal article" date="2022" name="Plant J.">
        <title>Strategies of tolerance reflected in two North American maple genomes.</title>
        <authorList>
            <person name="McEvoy S.L."/>
            <person name="Sezen U.U."/>
            <person name="Trouern-Trend A."/>
            <person name="McMahon S.M."/>
            <person name="Schaberg P.G."/>
            <person name="Yang J."/>
            <person name="Wegrzyn J.L."/>
            <person name="Swenson N.G."/>
        </authorList>
    </citation>
    <scope>NUCLEOTIDE SEQUENCE</scope>
    <source>
        <strain evidence="2">91603</strain>
    </source>
</reference>
<sequence>MLLTCMFYFAGHFRLSSHSKVSGPAQENKRKQSQLNIQVGSIYSSTPPYSHSATRKEKPVSEFQLRK</sequence>
<evidence type="ECO:0000256" key="1">
    <source>
        <dbReference type="SAM" id="MobiDB-lite"/>
    </source>
</evidence>
<protein>
    <submittedName>
        <fullName evidence="2">Uncharacterized protein</fullName>
    </submittedName>
</protein>
<keyword evidence="3" id="KW-1185">Reference proteome</keyword>
<accession>A0AAD5NQH3</accession>
<feature type="compositionally biased region" description="Polar residues" evidence="1">
    <location>
        <begin position="42"/>
        <end position="52"/>
    </location>
</feature>